<keyword evidence="3 7" id="KW-1133">Transmembrane helix</keyword>
<dbReference type="InterPro" id="IPR052337">
    <property type="entry name" value="SAT4-like"/>
</dbReference>
<evidence type="ECO:0000313" key="10">
    <source>
        <dbReference type="Proteomes" id="UP000722485"/>
    </source>
</evidence>
<organism evidence="9 10">
    <name type="scientific">Cylindrodendrum hubeiense</name>
    <dbReference type="NCBI Taxonomy" id="595255"/>
    <lineage>
        <taxon>Eukaryota</taxon>
        <taxon>Fungi</taxon>
        <taxon>Dikarya</taxon>
        <taxon>Ascomycota</taxon>
        <taxon>Pezizomycotina</taxon>
        <taxon>Sordariomycetes</taxon>
        <taxon>Hypocreomycetidae</taxon>
        <taxon>Hypocreales</taxon>
        <taxon>Nectriaceae</taxon>
        <taxon>Cylindrodendrum</taxon>
    </lineage>
</organism>
<evidence type="ECO:0000256" key="7">
    <source>
        <dbReference type="SAM" id="Phobius"/>
    </source>
</evidence>
<dbReference type="GO" id="GO:0016020">
    <property type="term" value="C:membrane"/>
    <property type="evidence" value="ECO:0007669"/>
    <property type="project" value="UniProtKB-SubCell"/>
</dbReference>
<evidence type="ECO:0000256" key="6">
    <source>
        <dbReference type="SAM" id="MobiDB-lite"/>
    </source>
</evidence>
<feature type="transmembrane region" description="Helical" evidence="7">
    <location>
        <begin position="239"/>
        <end position="262"/>
    </location>
</feature>
<dbReference type="Proteomes" id="UP000722485">
    <property type="component" value="Unassembled WGS sequence"/>
</dbReference>
<feature type="transmembrane region" description="Helical" evidence="7">
    <location>
        <begin position="125"/>
        <end position="146"/>
    </location>
</feature>
<keyword evidence="2 7" id="KW-0812">Transmembrane</keyword>
<comment type="subcellular location">
    <subcellularLocation>
        <location evidence="1">Membrane</location>
        <topology evidence="1">Multi-pass membrane protein</topology>
    </subcellularLocation>
</comment>
<dbReference type="OrthoDB" id="3903189at2759"/>
<evidence type="ECO:0000256" key="5">
    <source>
        <dbReference type="ARBA" id="ARBA00038359"/>
    </source>
</evidence>
<feature type="domain" description="Rhodopsin" evidence="8">
    <location>
        <begin position="22"/>
        <end position="261"/>
    </location>
</feature>
<feature type="transmembrane region" description="Helical" evidence="7">
    <location>
        <begin position="38"/>
        <end position="59"/>
    </location>
</feature>
<protein>
    <recommendedName>
        <fullName evidence="8">Rhodopsin domain-containing protein</fullName>
    </recommendedName>
</protein>
<evidence type="ECO:0000256" key="1">
    <source>
        <dbReference type="ARBA" id="ARBA00004141"/>
    </source>
</evidence>
<dbReference type="AlphaFoldDB" id="A0A9P5LLG1"/>
<feature type="transmembrane region" description="Helical" evidence="7">
    <location>
        <begin position="170"/>
        <end position="195"/>
    </location>
</feature>
<dbReference type="InterPro" id="IPR049326">
    <property type="entry name" value="Rhodopsin_dom_fungi"/>
</dbReference>
<name>A0A9P5LLG1_9HYPO</name>
<evidence type="ECO:0000256" key="4">
    <source>
        <dbReference type="ARBA" id="ARBA00023136"/>
    </source>
</evidence>
<evidence type="ECO:0000256" key="2">
    <source>
        <dbReference type="ARBA" id="ARBA00022692"/>
    </source>
</evidence>
<comment type="similarity">
    <text evidence="5">Belongs to the SAT4 family.</text>
</comment>
<dbReference type="PANTHER" id="PTHR33048:SF166">
    <property type="entry name" value="PTH11-LIKE INTEGRAL MEMBRANE PROTEIN"/>
    <property type="match status" value="1"/>
</dbReference>
<dbReference type="PANTHER" id="PTHR33048">
    <property type="entry name" value="PTH11-LIKE INTEGRAL MEMBRANE PROTEIN (AFU_ORTHOLOGUE AFUA_5G11245)"/>
    <property type="match status" value="1"/>
</dbReference>
<keyword evidence="10" id="KW-1185">Reference proteome</keyword>
<feature type="transmembrane region" description="Helical" evidence="7">
    <location>
        <begin position="6"/>
        <end position="26"/>
    </location>
</feature>
<evidence type="ECO:0000256" key="3">
    <source>
        <dbReference type="ARBA" id="ARBA00022989"/>
    </source>
</evidence>
<evidence type="ECO:0000259" key="8">
    <source>
        <dbReference type="Pfam" id="PF20684"/>
    </source>
</evidence>
<feature type="transmembrane region" description="Helical" evidence="7">
    <location>
        <begin position="207"/>
        <end position="227"/>
    </location>
</feature>
<comment type="caution">
    <text evidence="9">The sequence shown here is derived from an EMBL/GenBank/DDBJ whole genome shotgun (WGS) entry which is preliminary data.</text>
</comment>
<reference evidence="9" key="1">
    <citation type="submission" date="2020-03" db="EMBL/GenBank/DDBJ databases">
        <title>Draft Genome Sequence of Cylindrodendrum hubeiense.</title>
        <authorList>
            <person name="Buettner E."/>
            <person name="Kellner H."/>
        </authorList>
    </citation>
    <scope>NUCLEOTIDE SEQUENCE</scope>
    <source>
        <strain evidence="9">IHI 201604</strain>
    </source>
</reference>
<proteinExistence type="inferred from homology"/>
<evidence type="ECO:0000313" key="9">
    <source>
        <dbReference type="EMBL" id="KAF7556539.1"/>
    </source>
</evidence>
<sequence>MEDPTLLIHWLFSILTLIIIVVRLVWRKVAKQSFNLGDYLSMAACVCAMTRLGLIHVVLTWGTNNLSAAVRKTHVFTAIDIAHRTTGSKLSIANRVFYNSYLWLQKLVLLDVYRRLILNLRYEKVTIYSFLFVFFCTYAACQVTTFSECTPFRLYWQVLPDPGQCVKAQLQLIVVGVLNIVTDTMLLILPIPIVLTLKTPWQRKLKLYALFTLGIFIIAITCIRLPINANNKDSQISRTTWASIELLTAAIVVNAPTIYGMYNKRAQAKSSSRSQGTGAYDGRGTNNVSIAHRSRAHDDEDNETYSMGRIRKPMEGIIQTKEVIVSEFRDSERRGRGPYSNLPDDVENASSHGSQRGILKD</sequence>
<accession>A0A9P5LLG1</accession>
<feature type="region of interest" description="Disordered" evidence="6">
    <location>
        <begin position="270"/>
        <end position="310"/>
    </location>
</feature>
<gene>
    <name evidence="9" type="ORF">G7Z17_g1330</name>
</gene>
<dbReference type="EMBL" id="JAANBB010000011">
    <property type="protein sequence ID" value="KAF7556539.1"/>
    <property type="molecule type" value="Genomic_DNA"/>
</dbReference>
<dbReference type="Pfam" id="PF20684">
    <property type="entry name" value="Fung_rhodopsin"/>
    <property type="match status" value="1"/>
</dbReference>
<feature type="region of interest" description="Disordered" evidence="6">
    <location>
        <begin position="328"/>
        <end position="361"/>
    </location>
</feature>
<keyword evidence="4 7" id="KW-0472">Membrane</keyword>